<evidence type="ECO:0000313" key="8">
    <source>
        <dbReference type="EMBL" id="MCP2007462.1"/>
    </source>
</evidence>
<dbReference type="InterPro" id="IPR005119">
    <property type="entry name" value="LysR_subst-bd"/>
</dbReference>
<dbReference type="AlphaFoldDB" id="A0AA41L6X9"/>
<evidence type="ECO:0000313" key="9">
    <source>
        <dbReference type="Proteomes" id="UP001155901"/>
    </source>
</evidence>
<evidence type="ECO:0000313" key="7">
    <source>
        <dbReference type="EMBL" id="MBV6323772.1"/>
    </source>
</evidence>
<dbReference type="GO" id="GO:0003700">
    <property type="term" value="F:DNA-binding transcription factor activity"/>
    <property type="evidence" value="ECO:0007669"/>
    <property type="project" value="InterPro"/>
</dbReference>
<keyword evidence="4" id="KW-0804">Transcription</keyword>
<dbReference type="Pfam" id="PF03466">
    <property type="entry name" value="LysR_substrate"/>
    <property type="match status" value="1"/>
</dbReference>
<keyword evidence="10" id="KW-1185">Reference proteome</keyword>
<evidence type="ECO:0000256" key="4">
    <source>
        <dbReference type="ARBA" id="ARBA00023163"/>
    </source>
</evidence>
<dbReference type="FunFam" id="3.40.190.290:FF:000001">
    <property type="entry name" value="Transcriptional regulator, LysR family"/>
    <property type="match status" value="1"/>
</dbReference>
<comment type="similarity">
    <text evidence="1">Belongs to the LysR transcriptional regulatory family.</text>
</comment>
<accession>A0AA41L6X9</accession>
<evidence type="ECO:0000256" key="3">
    <source>
        <dbReference type="ARBA" id="ARBA00023125"/>
    </source>
</evidence>
<keyword evidence="5" id="KW-0175">Coiled coil</keyword>
<dbReference type="PANTHER" id="PTHR30537">
    <property type="entry name" value="HTH-TYPE TRANSCRIPTIONAL REGULATOR"/>
    <property type="match status" value="1"/>
</dbReference>
<dbReference type="FunFam" id="1.10.10.10:FF:000001">
    <property type="entry name" value="LysR family transcriptional regulator"/>
    <property type="match status" value="1"/>
</dbReference>
<dbReference type="RefSeq" id="WP_217944609.1">
    <property type="nucleotide sequence ID" value="NZ_JAHTGR010000013.1"/>
</dbReference>
<sequence>MDRLTAMHMFVRVSETGSFSAVARERGTTQSAISKQVAALEQHLGARLLVRSTRALALTEEGQRYFEQARRLVAEVAEAEQQVRDSAQQLQGCLRVAAPLGFGLRVMMPLVKRFLEQHPNLQIDLQLHDHYIDLVDQGIDLAVRIGQLADSTLVARCIGYSKGTLMASAAYLDTHGTPASPEELPAHRCIVYTELSTRNVWHFTHADGRTLGVAVHGALQSNSSEAVRAALLDGMGIAYAPSWMASAELDNGQVRSLLPQWSIAPLPINLVWPGHRQRAAKVVAFADMLSHCLGERTK</sequence>
<gene>
    <name evidence="7" type="ORF">KVP70_22815</name>
    <name evidence="8" type="ORF">L1274_001155</name>
</gene>
<dbReference type="GO" id="GO:0003677">
    <property type="term" value="F:DNA binding"/>
    <property type="evidence" value="ECO:0007669"/>
    <property type="project" value="UniProtKB-KW"/>
</dbReference>
<reference evidence="8" key="2">
    <citation type="submission" date="2022-03" db="EMBL/GenBank/DDBJ databases">
        <title>Genome Encyclopedia of Bacteria and Archaea VI: Functional Genomics of Type Strains.</title>
        <authorList>
            <person name="Whitman W."/>
        </authorList>
    </citation>
    <scope>NUCLEOTIDE SEQUENCE</scope>
    <source>
        <strain evidence="8">HSC-15S17</strain>
    </source>
</reference>
<evidence type="ECO:0000259" key="6">
    <source>
        <dbReference type="PROSITE" id="PS50931"/>
    </source>
</evidence>
<dbReference type="InterPro" id="IPR000847">
    <property type="entry name" value="LysR_HTH_N"/>
</dbReference>
<dbReference type="Proteomes" id="UP001162889">
    <property type="component" value="Unassembled WGS sequence"/>
</dbReference>
<evidence type="ECO:0000313" key="10">
    <source>
        <dbReference type="Proteomes" id="UP001162889"/>
    </source>
</evidence>
<dbReference type="EMBL" id="JAHTGR010000013">
    <property type="protein sequence ID" value="MBV6323772.1"/>
    <property type="molecule type" value="Genomic_DNA"/>
</dbReference>
<dbReference type="CDD" id="cd08422">
    <property type="entry name" value="PBP2_CrgA_like"/>
    <property type="match status" value="1"/>
</dbReference>
<evidence type="ECO:0000256" key="2">
    <source>
        <dbReference type="ARBA" id="ARBA00023015"/>
    </source>
</evidence>
<keyword evidence="3 8" id="KW-0238">DNA-binding</keyword>
<feature type="coiled-coil region" evidence="5">
    <location>
        <begin position="62"/>
        <end position="89"/>
    </location>
</feature>
<keyword evidence="2" id="KW-0805">Transcription regulation</keyword>
<feature type="domain" description="HTH lysR-type" evidence="6">
    <location>
        <begin position="1"/>
        <end position="59"/>
    </location>
</feature>
<dbReference type="EMBL" id="JALJZU010000002">
    <property type="protein sequence ID" value="MCP2007462.1"/>
    <property type="molecule type" value="Genomic_DNA"/>
</dbReference>
<dbReference type="PANTHER" id="PTHR30537:SF80">
    <property type="entry name" value="TRANSCRIPTIONAL REGULATOR"/>
    <property type="match status" value="1"/>
</dbReference>
<evidence type="ECO:0000256" key="5">
    <source>
        <dbReference type="SAM" id="Coils"/>
    </source>
</evidence>
<comment type="caution">
    <text evidence="7">The sequence shown here is derived from an EMBL/GenBank/DDBJ whole genome shotgun (WGS) entry which is preliminary data.</text>
</comment>
<reference evidence="7" key="1">
    <citation type="submission" date="2021-07" db="EMBL/GenBank/DDBJ databases">
        <title>Characterization of violacein-producing bacteria and related species.</title>
        <authorList>
            <person name="Wilson H.S."/>
            <person name="De Leon M.E."/>
        </authorList>
    </citation>
    <scope>NUCLEOTIDE SEQUENCE</scope>
    <source>
        <strain evidence="7">HSC-15S17</strain>
    </source>
</reference>
<evidence type="ECO:0000256" key="1">
    <source>
        <dbReference type="ARBA" id="ARBA00009437"/>
    </source>
</evidence>
<protein>
    <submittedName>
        <fullName evidence="8">DNA-binding transcriptional LysR family regulator</fullName>
    </submittedName>
    <submittedName>
        <fullName evidence="7">LysR family transcriptional regulator</fullName>
    </submittedName>
</protein>
<dbReference type="PROSITE" id="PS50931">
    <property type="entry name" value="HTH_LYSR"/>
    <property type="match status" value="1"/>
</dbReference>
<name>A0AA41L6X9_9BURK</name>
<proteinExistence type="inferred from homology"/>
<dbReference type="InterPro" id="IPR058163">
    <property type="entry name" value="LysR-type_TF_proteobact-type"/>
</dbReference>
<dbReference type="Proteomes" id="UP001155901">
    <property type="component" value="Unassembled WGS sequence"/>
</dbReference>
<organism evidence="7 9">
    <name type="scientific">Duganella violaceipulchra</name>
    <dbReference type="NCBI Taxonomy" id="2849652"/>
    <lineage>
        <taxon>Bacteria</taxon>
        <taxon>Pseudomonadati</taxon>
        <taxon>Pseudomonadota</taxon>
        <taxon>Betaproteobacteria</taxon>
        <taxon>Burkholderiales</taxon>
        <taxon>Oxalobacteraceae</taxon>
        <taxon>Telluria group</taxon>
        <taxon>Duganella</taxon>
    </lineage>
</organism>
<dbReference type="Pfam" id="PF00126">
    <property type="entry name" value="HTH_1"/>
    <property type="match status" value="1"/>
</dbReference>